<evidence type="ECO:0000313" key="17">
    <source>
        <dbReference type="WBParaSite" id="EVEC_0001194501-mRNA-1"/>
    </source>
</evidence>
<keyword evidence="5 12" id="KW-0808">Transferase</keyword>
<evidence type="ECO:0000313" key="16">
    <source>
        <dbReference type="Proteomes" id="UP000274131"/>
    </source>
</evidence>
<dbReference type="Pfam" id="PF00852">
    <property type="entry name" value="Glyco_transf_10"/>
    <property type="match status" value="1"/>
</dbReference>
<proteinExistence type="inferred from homology"/>
<dbReference type="FunFam" id="3.40.50.11660:FF:000002">
    <property type="entry name" value="Alpha-(1,3)-fucosyltransferase"/>
    <property type="match status" value="1"/>
</dbReference>
<dbReference type="EC" id="2.4.1.-" evidence="12"/>
<dbReference type="InterPro" id="IPR038577">
    <property type="entry name" value="GT10-like_C_sf"/>
</dbReference>
<dbReference type="GO" id="GO:0008417">
    <property type="term" value="F:fucosyltransferase activity"/>
    <property type="evidence" value="ECO:0007669"/>
    <property type="project" value="InterPro"/>
</dbReference>
<reference evidence="17" key="1">
    <citation type="submission" date="2017-02" db="UniProtKB">
        <authorList>
            <consortium name="WormBaseParasite"/>
        </authorList>
    </citation>
    <scope>IDENTIFICATION</scope>
</reference>
<dbReference type="STRING" id="51028.A0A0N4VLZ4"/>
<feature type="transmembrane region" description="Helical" evidence="12">
    <location>
        <begin position="6"/>
        <end position="22"/>
    </location>
</feature>
<evidence type="ECO:0000256" key="1">
    <source>
        <dbReference type="ARBA" id="ARBA00004447"/>
    </source>
</evidence>
<dbReference type="GO" id="GO:0032580">
    <property type="term" value="C:Golgi cisterna membrane"/>
    <property type="evidence" value="ECO:0007669"/>
    <property type="project" value="UniProtKB-SubCell"/>
</dbReference>
<evidence type="ECO:0000256" key="4">
    <source>
        <dbReference type="ARBA" id="ARBA00022676"/>
    </source>
</evidence>
<keyword evidence="4 12" id="KW-0328">Glycosyltransferase</keyword>
<dbReference type="EMBL" id="UXUI01011695">
    <property type="protein sequence ID" value="VDD96439.1"/>
    <property type="molecule type" value="Genomic_DNA"/>
</dbReference>
<keyword evidence="11" id="KW-0325">Glycoprotein</keyword>
<evidence type="ECO:0000256" key="7">
    <source>
        <dbReference type="ARBA" id="ARBA00022968"/>
    </source>
</evidence>
<evidence type="ECO:0000313" key="15">
    <source>
        <dbReference type="EMBL" id="VDD96439.1"/>
    </source>
</evidence>
<organism evidence="17">
    <name type="scientific">Enterobius vermicularis</name>
    <name type="common">Human pinworm</name>
    <dbReference type="NCBI Taxonomy" id="51028"/>
    <lineage>
        <taxon>Eukaryota</taxon>
        <taxon>Metazoa</taxon>
        <taxon>Ecdysozoa</taxon>
        <taxon>Nematoda</taxon>
        <taxon>Chromadorea</taxon>
        <taxon>Rhabditida</taxon>
        <taxon>Spirurina</taxon>
        <taxon>Oxyuridomorpha</taxon>
        <taxon>Oxyuroidea</taxon>
        <taxon>Oxyuridae</taxon>
        <taxon>Enterobius</taxon>
    </lineage>
</organism>
<evidence type="ECO:0000256" key="6">
    <source>
        <dbReference type="ARBA" id="ARBA00022692"/>
    </source>
</evidence>
<name>A0A0N4VLZ4_ENTVE</name>
<evidence type="ECO:0000256" key="12">
    <source>
        <dbReference type="RuleBase" id="RU003832"/>
    </source>
</evidence>
<dbReference type="Gene3D" id="3.40.50.11660">
    <property type="entry name" value="Glycosyl transferase family 10, C-terminal domain"/>
    <property type="match status" value="1"/>
</dbReference>
<evidence type="ECO:0000256" key="3">
    <source>
        <dbReference type="ARBA" id="ARBA00008919"/>
    </source>
</evidence>
<dbReference type="OrthoDB" id="5790915at2759"/>
<dbReference type="SUPFAM" id="SSF53756">
    <property type="entry name" value="UDP-Glycosyltransferase/glycogen phosphorylase"/>
    <property type="match status" value="1"/>
</dbReference>
<sequence>MLSNRTLFLAGIGICVIVALYFKGKLSPSTLSFITPTLKSVQKKPVILTWNKFFGSRLAPVMRDSDCLHECIVTENRSNLQVADAVIFHLSDMRSYDLPSIRLPRQYYIFLTGEPLEYIGRVLFEKYKTKSGQHYKIPDDFFNLTVTYRTDSDIYSPYGNFLPIEDSRRRSDRARNTVKTIFERPNLVLQFVSNCKTPSRREKYIEQLKQHINITQLGKCFGGLCSKECADRAIDEHKFYLSFENSVCRDYITEKIYLRLGKVLPVVLKRSTYSGFIPDDAFIAADDFKCPEDLAKHLKYLGSNYTAFSKYFEWTNRWKLERLSEPCLLCKFLHEKNGTVKILRNVREWWYDEKRCDKHYAEQLICR</sequence>
<reference evidence="15 16" key="2">
    <citation type="submission" date="2018-10" db="EMBL/GenBank/DDBJ databases">
        <authorList>
            <consortium name="Pathogen Informatics"/>
        </authorList>
    </citation>
    <scope>NUCLEOTIDE SEQUENCE [LARGE SCALE GENOMIC DNA]</scope>
</reference>
<dbReference type="PANTHER" id="PTHR48438">
    <property type="entry name" value="ALPHA-(1,3)-FUCOSYLTRANSFERASE C-RELATED"/>
    <property type="match status" value="1"/>
</dbReference>
<dbReference type="InterPro" id="IPR001503">
    <property type="entry name" value="Glyco_trans_10"/>
</dbReference>
<dbReference type="WBParaSite" id="EVEC_0001194501-mRNA-1">
    <property type="protein sequence ID" value="EVEC_0001194501-mRNA-1"/>
    <property type="gene ID" value="EVEC_0001194501"/>
</dbReference>
<keyword evidence="8 12" id="KW-1133">Transmembrane helix</keyword>
<feature type="domain" description="Fucosyltransferase C-terminal" evidence="13">
    <location>
        <begin position="183"/>
        <end position="349"/>
    </location>
</feature>
<feature type="domain" description="Fucosyltransferase N-terminal" evidence="14">
    <location>
        <begin position="43"/>
        <end position="159"/>
    </location>
</feature>
<keyword evidence="10 12" id="KW-0472">Membrane</keyword>
<evidence type="ECO:0000256" key="8">
    <source>
        <dbReference type="ARBA" id="ARBA00022989"/>
    </source>
</evidence>
<evidence type="ECO:0000259" key="14">
    <source>
        <dbReference type="Pfam" id="PF17039"/>
    </source>
</evidence>
<keyword evidence="7" id="KW-0735">Signal-anchor</keyword>
<comment type="pathway">
    <text evidence="2">Protein modification; protein glycosylation.</text>
</comment>
<dbReference type="AlphaFoldDB" id="A0A0N4VLZ4"/>
<evidence type="ECO:0000256" key="11">
    <source>
        <dbReference type="ARBA" id="ARBA00023180"/>
    </source>
</evidence>
<dbReference type="Proteomes" id="UP000274131">
    <property type="component" value="Unassembled WGS sequence"/>
</dbReference>
<accession>A0A0N4VLZ4</accession>
<comment type="subcellular location">
    <subcellularLocation>
        <location evidence="1 12">Golgi apparatus</location>
        <location evidence="1 12">Golgi stack membrane</location>
        <topology evidence="1 12">Single-pass type II membrane protein</topology>
    </subcellularLocation>
</comment>
<evidence type="ECO:0000256" key="2">
    <source>
        <dbReference type="ARBA" id="ARBA00004922"/>
    </source>
</evidence>
<evidence type="ECO:0000256" key="10">
    <source>
        <dbReference type="ARBA" id="ARBA00023136"/>
    </source>
</evidence>
<keyword evidence="16" id="KW-1185">Reference proteome</keyword>
<dbReference type="PANTHER" id="PTHR48438:SF1">
    <property type="entry name" value="ALPHA-(1,3)-FUCOSYLTRANSFERASE C-RELATED"/>
    <property type="match status" value="1"/>
</dbReference>
<dbReference type="InterPro" id="IPR031481">
    <property type="entry name" value="Glyco_tran_10_N"/>
</dbReference>
<gene>
    <name evidence="15" type="ORF">EVEC_LOCUS11190</name>
</gene>
<keyword evidence="9 12" id="KW-0333">Golgi apparatus</keyword>
<dbReference type="InterPro" id="IPR055270">
    <property type="entry name" value="Glyco_tran_10_C"/>
</dbReference>
<protein>
    <recommendedName>
        <fullName evidence="12">Fucosyltransferase</fullName>
        <ecNumber evidence="12">2.4.1.-</ecNumber>
    </recommendedName>
</protein>
<evidence type="ECO:0000259" key="13">
    <source>
        <dbReference type="Pfam" id="PF00852"/>
    </source>
</evidence>
<comment type="similarity">
    <text evidence="3 12">Belongs to the glycosyltransferase 10 family.</text>
</comment>
<evidence type="ECO:0000256" key="5">
    <source>
        <dbReference type="ARBA" id="ARBA00022679"/>
    </source>
</evidence>
<dbReference type="Pfam" id="PF17039">
    <property type="entry name" value="Glyco_tran_10_N"/>
    <property type="match status" value="1"/>
</dbReference>
<evidence type="ECO:0000256" key="9">
    <source>
        <dbReference type="ARBA" id="ARBA00023034"/>
    </source>
</evidence>
<dbReference type="UniPathway" id="UPA00378"/>
<keyword evidence="6 12" id="KW-0812">Transmembrane</keyword>